<comment type="caution">
    <text evidence="4">The sequence shown here is derived from an EMBL/GenBank/DDBJ whole genome shotgun (WGS) entry which is preliminary data.</text>
</comment>
<dbReference type="Gene3D" id="3.60.20.10">
    <property type="entry name" value="Glutamine Phosphoribosylpyrophosphate, subunit 1, domain 1"/>
    <property type="match status" value="1"/>
</dbReference>
<dbReference type="eggNOG" id="COG0449">
    <property type="taxonomic scope" value="Bacteria"/>
</dbReference>
<sequence length="269" mass="31217">KRPKPAHKIRFNAPNGTRAVMGHTRMTTQGNEKFNYNNHPFYGHANVEFAFAHNGVLYNDKELRVEKHLPQTQIETDSYVAVQLLEQQGKLDFDSLKSMAESVQGSFCFTALDEDNTLYLVKGSNPMCLLHFTELGLYVYASTESILKKALQKVGFHKYPFEVLHVEEGRILKIDRYGFLTYSTFEVQESFRFGKWVDWYDELEEEYYTQQEELLLEMCNCYGVTEDDIFLLLDYGYSADEIEEMLCDATFLHDTICAIQCQESNTAIF</sequence>
<dbReference type="OrthoDB" id="1816481at2"/>
<organism evidence="4 5">
    <name type="scientific">Ruminococcus callidus ATCC 27760</name>
    <dbReference type="NCBI Taxonomy" id="411473"/>
    <lineage>
        <taxon>Bacteria</taxon>
        <taxon>Bacillati</taxon>
        <taxon>Bacillota</taxon>
        <taxon>Clostridia</taxon>
        <taxon>Eubacteriales</taxon>
        <taxon>Oscillospiraceae</taxon>
        <taxon>Ruminococcus</taxon>
    </lineage>
</organism>
<gene>
    <name evidence="4" type="ORF">RUMCAL_01476</name>
</gene>
<dbReference type="Pfam" id="PF13522">
    <property type="entry name" value="GATase_6"/>
    <property type="match status" value="1"/>
</dbReference>
<proteinExistence type="predicted"/>
<keyword evidence="5" id="KW-1185">Reference proteome</keyword>
<name>U2M335_9FIRM</name>
<evidence type="ECO:0000256" key="1">
    <source>
        <dbReference type="ARBA" id="ARBA00022679"/>
    </source>
</evidence>
<dbReference type="STRING" id="411473.RUMCAL_01476"/>
<dbReference type="Proteomes" id="UP000016662">
    <property type="component" value="Unassembled WGS sequence"/>
</dbReference>
<reference evidence="4 5" key="1">
    <citation type="submission" date="2013-07" db="EMBL/GenBank/DDBJ databases">
        <authorList>
            <person name="Weinstock G."/>
            <person name="Sodergren E."/>
            <person name="Wylie T."/>
            <person name="Fulton L."/>
            <person name="Fulton R."/>
            <person name="Fronick C."/>
            <person name="O'Laughlin M."/>
            <person name="Godfrey J."/>
            <person name="Miner T."/>
            <person name="Herter B."/>
            <person name="Appelbaum E."/>
            <person name="Cordes M."/>
            <person name="Lek S."/>
            <person name="Wollam A."/>
            <person name="Pepin K.H."/>
            <person name="Palsikar V.B."/>
            <person name="Mitreva M."/>
            <person name="Wilson R.K."/>
        </authorList>
    </citation>
    <scope>NUCLEOTIDE SEQUENCE [LARGE SCALE GENOMIC DNA]</scope>
    <source>
        <strain evidence="4 5">ATCC 27760</strain>
    </source>
</reference>
<dbReference type="HOGENOM" id="CLU_1032531_0_0_9"/>
<dbReference type="PANTHER" id="PTHR11907">
    <property type="entry name" value="AMIDOPHOSPHORIBOSYLTRANSFERASE"/>
    <property type="match status" value="1"/>
</dbReference>
<dbReference type="InterPro" id="IPR029055">
    <property type="entry name" value="Ntn_hydrolases_N"/>
</dbReference>
<protein>
    <submittedName>
        <fullName evidence="4">Class II glutamine amidotransferase</fullName>
    </submittedName>
</protein>
<dbReference type="PROSITE" id="PS51278">
    <property type="entry name" value="GATASE_TYPE_2"/>
    <property type="match status" value="1"/>
</dbReference>
<feature type="non-terminal residue" evidence="4">
    <location>
        <position position="1"/>
    </location>
</feature>
<dbReference type="SUPFAM" id="SSF56235">
    <property type="entry name" value="N-terminal nucleophile aminohydrolases (Ntn hydrolases)"/>
    <property type="match status" value="1"/>
</dbReference>
<evidence type="ECO:0000313" key="5">
    <source>
        <dbReference type="Proteomes" id="UP000016662"/>
    </source>
</evidence>
<dbReference type="GO" id="GO:0016740">
    <property type="term" value="F:transferase activity"/>
    <property type="evidence" value="ECO:0007669"/>
    <property type="project" value="UniProtKB-KW"/>
</dbReference>
<dbReference type="AlphaFoldDB" id="U2M335"/>
<evidence type="ECO:0000313" key="4">
    <source>
        <dbReference type="EMBL" id="ERJ96169.1"/>
    </source>
</evidence>
<dbReference type="RefSeq" id="WP_021682947.1">
    <property type="nucleotide sequence ID" value="NZ_KI260450.1"/>
</dbReference>
<evidence type="ECO:0000256" key="2">
    <source>
        <dbReference type="ARBA" id="ARBA00022962"/>
    </source>
</evidence>
<dbReference type="EMBL" id="AWVF01000181">
    <property type="protein sequence ID" value="ERJ96169.1"/>
    <property type="molecule type" value="Genomic_DNA"/>
</dbReference>
<keyword evidence="2 4" id="KW-0315">Glutamine amidotransferase</keyword>
<keyword evidence="1 4" id="KW-0808">Transferase</keyword>
<dbReference type="PATRIC" id="fig|411473.3.peg.1193"/>
<feature type="domain" description="Glutamine amidotransferase type-2" evidence="3">
    <location>
        <begin position="1"/>
        <end position="177"/>
    </location>
</feature>
<accession>U2M335</accession>
<dbReference type="InterPro" id="IPR017932">
    <property type="entry name" value="GATase_2_dom"/>
</dbReference>
<dbReference type="CDD" id="cd00352">
    <property type="entry name" value="Gn_AT_II"/>
    <property type="match status" value="1"/>
</dbReference>
<evidence type="ECO:0000259" key="3">
    <source>
        <dbReference type="PROSITE" id="PS51278"/>
    </source>
</evidence>